<sequence length="388" mass="42475">MSGSYPSESPSPFSVQPAAGIEFIFLGTGTSGSLPNVSCLTAPESDTPCKTCLSTLNPKARRIYEGTLPQTIVIDVGKNFQAAAVEWFPKYGLRRIDAVLITHAHADGWTLRGAIQQFIDVYVSRATFAEVERAFPYMVARECASGGGDIPEFKWHIFEDKVPIDVAGSGIFITPFEVQHGRLQAAGATPAFAPTPVTAPSTPTPPSRPNVKPTSSSLAPIVSPRRPLADAKLGQGVPELHPYFCHAFKIQDSVVYLADVSWISEESWAVLNQPSTNIPSHQYAVAIVDCLRPHAHISHYGIREAVNIARRINAQRTYLIGFGHEVSHDEYVTIGEYVGGKVVDNLTAKEKYCIDLVDEGENIWLRPSHDGLRFEVTTEGVVRDNEYE</sequence>
<protein>
    <submittedName>
        <fullName evidence="1">Uncharacterized protein</fullName>
    </submittedName>
</protein>
<comment type="caution">
    <text evidence="1">The sequence shown here is derived from an EMBL/GenBank/DDBJ whole genome shotgun (WGS) entry which is preliminary data.</text>
</comment>
<organism evidence="1 2">
    <name type="scientific">Russula earlei</name>
    <dbReference type="NCBI Taxonomy" id="71964"/>
    <lineage>
        <taxon>Eukaryota</taxon>
        <taxon>Fungi</taxon>
        <taxon>Dikarya</taxon>
        <taxon>Basidiomycota</taxon>
        <taxon>Agaricomycotina</taxon>
        <taxon>Agaricomycetes</taxon>
        <taxon>Russulales</taxon>
        <taxon>Russulaceae</taxon>
        <taxon>Russula</taxon>
    </lineage>
</organism>
<dbReference type="Proteomes" id="UP001207468">
    <property type="component" value="Unassembled WGS sequence"/>
</dbReference>
<evidence type="ECO:0000313" key="2">
    <source>
        <dbReference type="Proteomes" id="UP001207468"/>
    </source>
</evidence>
<gene>
    <name evidence="1" type="ORF">F5148DRAFT_1168633</name>
</gene>
<proteinExistence type="predicted"/>
<dbReference type="EMBL" id="JAGFNK010000017">
    <property type="protein sequence ID" value="KAI9511759.1"/>
    <property type="molecule type" value="Genomic_DNA"/>
</dbReference>
<reference evidence="1" key="1">
    <citation type="submission" date="2021-03" db="EMBL/GenBank/DDBJ databases">
        <title>Evolutionary priming and transition to the ectomycorrhizal habit in an iconic lineage of mushroom-forming fungi: is preadaptation a requirement?</title>
        <authorList>
            <consortium name="DOE Joint Genome Institute"/>
            <person name="Looney B.P."/>
            <person name="Miyauchi S."/>
            <person name="Morin E."/>
            <person name="Drula E."/>
            <person name="Courty P.E."/>
            <person name="Chicoki N."/>
            <person name="Fauchery L."/>
            <person name="Kohler A."/>
            <person name="Kuo A."/>
            <person name="LaButti K."/>
            <person name="Pangilinan J."/>
            <person name="Lipzen A."/>
            <person name="Riley R."/>
            <person name="Andreopoulos W."/>
            <person name="He G."/>
            <person name="Johnson J."/>
            <person name="Barry K.W."/>
            <person name="Grigoriev I.V."/>
            <person name="Nagy L."/>
            <person name="Hibbett D."/>
            <person name="Henrissat B."/>
            <person name="Matheny P.B."/>
            <person name="Labbe J."/>
            <person name="Martin A.F."/>
        </authorList>
    </citation>
    <scope>NUCLEOTIDE SEQUENCE</scope>
    <source>
        <strain evidence="1">BPL698</strain>
    </source>
</reference>
<keyword evidence="2" id="KW-1185">Reference proteome</keyword>
<name>A0ACC0UJ55_9AGAM</name>
<evidence type="ECO:0000313" key="1">
    <source>
        <dbReference type="EMBL" id="KAI9511759.1"/>
    </source>
</evidence>
<accession>A0ACC0UJ55</accession>